<organism evidence="2 3">
    <name type="scientific">Acanthamoeba castellanii (strain ATCC 30010 / Neff)</name>
    <dbReference type="NCBI Taxonomy" id="1257118"/>
    <lineage>
        <taxon>Eukaryota</taxon>
        <taxon>Amoebozoa</taxon>
        <taxon>Discosea</taxon>
        <taxon>Longamoebia</taxon>
        <taxon>Centramoebida</taxon>
        <taxon>Acanthamoebidae</taxon>
        <taxon>Acanthamoeba</taxon>
    </lineage>
</organism>
<reference evidence="2 3" key="1">
    <citation type="journal article" date="2013" name="Genome Biol.">
        <title>Genome of Acanthamoeba castellanii highlights extensive lateral gene transfer and early evolution of tyrosine kinase signaling.</title>
        <authorList>
            <person name="Clarke M."/>
            <person name="Lohan A.J."/>
            <person name="Liu B."/>
            <person name="Lagkouvardos I."/>
            <person name="Roy S."/>
            <person name="Zafar N."/>
            <person name="Bertelli C."/>
            <person name="Schilde C."/>
            <person name="Kianianmomeni A."/>
            <person name="Burglin T.R."/>
            <person name="Frech C."/>
            <person name="Turcotte B."/>
            <person name="Kopec K.O."/>
            <person name="Synnott J.M."/>
            <person name="Choo C."/>
            <person name="Paponov I."/>
            <person name="Finkler A."/>
            <person name="Soon Heng Tan C."/>
            <person name="Hutchins A.P."/>
            <person name="Weinmeier T."/>
            <person name="Rattei T."/>
            <person name="Chu J.S."/>
            <person name="Gimenez G."/>
            <person name="Irimia M."/>
            <person name="Rigden D.J."/>
            <person name="Fitzpatrick D.A."/>
            <person name="Lorenzo-Morales J."/>
            <person name="Bateman A."/>
            <person name="Chiu C.H."/>
            <person name="Tang P."/>
            <person name="Hegemann P."/>
            <person name="Fromm H."/>
            <person name="Raoult D."/>
            <person name="Greub G."/>
            <person name="Miranda-Saavedra D."/>
            <person name="Chen N."/>
            <person name="Nash P."/>
            <person name="Ginger M.L."/>
            <person name="Horn M."/>
            <person name="Schaap P."/>
            <person name="Caler L."/>
            <person name="Loftus B."/>
        </authorList>
    </citation>
    <scope>NUCLEOTIDE SEQUENCE [LARGE SCALE GENOMIC DNA]</scope>
    <source>
        <strain evidence="2 3">Neff</strain>
    </source>
</reference>
<dbReference type="AlphaFoldDB" id="L8HJP8"/>
<proteinExistence type="predicted"/>
<dbReference type="RefSeq" id="XP_004356486.1">
    <property type="nucleotide sequence ID" value="XM_004356433.1"/>
</dbReference>
<dbReference type="VEuPathDB" id="AmoebaDB:ACA1_171700"/>
<protein>
    <submittedName>
        <fullName evidence="2">Uncharacterized protein</fullName>
    </submittedName>
</protein>
<evidence type="ECO:0000313" key="2">
    <source>
        <dbReference type="EMBL" id="ELR24586.1"/>
    </source>
</evidence>
<keyword evidence="3" id="KW-1185">Reference proteome</keyword>
<dbReference type="Proteomes" id="UP000011083">
    <property type="component" value="Unassembled WGS sequence"/>
</dbReference>
<evidence type="ECO:0000256" key="1">
    <source>
        <dbReference type="SAM" id="MobiDB-lite"/>
    </source>
</evidence>
<feature type="non-terminal residue" evidence="2">
    <location>
        <position position="1"/>
    </location>
</feature>
<dbReference type="KEGG" id="acan:ACA1_171700"/>
<evidence type="ECO:0000313" key="3">
    <source>
        <dbReference type="Proteomes" id="UP000011083"/>
    </source>
</evidence>
<gene>
    <name evidence="2" type="ORF">ACA1_171700</name>
</gene>
<accession>L8HJP8</accession>
<sequence length="76" mass="8600">TFFKKQGTDTKPAVPASRKRAREEPAEPVQDELDRVLDEEANEETKPQTTTHQTGTTILAFVCWLLPKLEALILFC</sequence>
<dbReference type="EMBL" id="KB007811">
    <property type="protein sequence ID" value="ELR24586.1"/>
    <property type="molecule type" value="Genomic_DNA"/>
</dbReference>
<dbReference type="GeneID" id="14925607"/>
<feature type="region of interest" description="Disordered" evidence="1">
    <location>
        <begin position="1"/>
        <end position="52"/>
    </location>
</feature>
<feature type="compositionally biased region" description="Basic and acidic residues" evidence="1">
    <location>
        <begin position="32"/>
        <end position="46"/>
    </location>
</feature>
<name>L8HJP8_ACACF</name>